<evidence type="ECO:0000313" key="1">
    <source>
        <dbReference type="EMBL" id="GJU01751.1"/>
    </source>
</evidence>
<name>A0ABQ5ING4_9ASTR</name>
<dbReference type="Proteomes" id="UP001151760">
    <property type="component" value="Unassembled WGS sequence"/>
</dbReference>
<sequence length="144" mass="16928">MHIFVGCFVYVVDFMILEDLGSIIDSGLSNVVLGQPFARTSKLTYDESLGLIRFAQREDEVVFRMPQRTKELDWVSPLEKYKFEAFFVDSSKVRKIGFKHVLEKRKGYYKACMSLGRNYKRDRETIEKLKTNHVIFNEKKLRSS</sequence>
<comment type="caution">
    <text evidence="1">The sequence shown here is derived from an EMBL/GenBank/DDBJ whole genome shotgun (WGS) entry which is preliminary data.</text>
</comment>
<keyword evidence="2" id="KW-1185">Reference proteome</keyword>
<gene>
    <name evidence="1" type="ORF">Tco_1112089</name>
</gene>
<accession>A0ABQ5ING4</accession>
<dbReference type="EMBL" id="BQNB010020993">
    <property type="protein sequence ID" value="GJU01751.1"/>
    <property type="molecule type" value="Genomic_DNA"/>
</dbReference>
<organism evidence="1 2">
    <name type="scientific">Tanacetum coccineum</name>
    <dbReference type="NCBI Taxonomy" id="301880"/>
    <lineage>
        <taxon>Eukaryota</taxon>
        <taxon>Viridiplantae</taxon>
        <taxon>Streptophyta</taxon>
        <taxon>Embryophyta</taxon>
        <taxon>Tracheophyta</taxon>
        <taxon>Spermatophyta</taxon>
        <taxon>Magnoliopsida</taxon>
        <taxon>eudicotyledons</taxon>
        <taxon>Gunneridae</taxon>
        <taxon>Pentapetalae</taxon>
        <taxon>asterids</taxon>
        <taxon>campanulids</taxon>
        <taxon>Asterales</taxon>
        <taxon>Asteraceae</taxon>
        <taxon>Asteroideae</taxon>
        <taxon>Anthemideae</taxon>
        <taxon>Anthemidinae</taxon>
        <taxon>Tanacetum</taxon>
    </lineage>
</organism>
<proteinExistence type="predicted"/>
<reference evidence="1" key="2">
    <citation type="submission" date="2022-01" db="EMBL/GenBank/DDBJ databases">
        <authorList>
            <person name="Yamashiro T."/>
            <person name="Shiraishi A."/>
            <person name="Satake H."/>
            <person name="Nakayama K."/>
        </authorList>
    </citation>
    <scope>NUCLEOTIDE SEQUENCE</scope>
</reference>
<reference evidence="1" key="1">
    <citation type="journal article" date="2022" name="Int. J. Mol. Sci.">
        <title>Draft Genome of Tanacetum Coccineum: Genomic Comparison of Closely Related Tanacetum-Family Plants.</title>
        <authorList>
            <person name="Yamashiro T."/>
            <person name="Shiraishi A."/>
            <person name="Nakayama K."/>
            <person name="Satake H."/>
        </authorList>
    </citation>
    <scope>NUCLEOTIDE SEQUENCE</scope>
</reference>
<protein>
    <submittedName>
        <fullName evidence="1">Uncharacterized protein</fullName>
    </submittedName>
</protein>
<evidence type="ECO:0000313" key="2">
    <source>
        <dbReference type="Proteomes" id="UP001151760"/>
    </source>
</evidence>